<dbReference type="PANTHER" id="PTHR38777">
    <property type="entry name" value="FELS-2 PROPHAGE PROTEIN"/>
    <property type="match status" value="1"/>
</dbReference>
<name>A0A376KXL6_ECOLX</name>
<accession>A0A376KXL6</accession>
<feature type="domain" description="Zinc finger DksA/TraR C4-type" evidence="5">
    <location>
        <begin position="70"/>
        <end position="92"/>
    </location>
</feature>
<evidence type="ECO:0000256" key="2">
    <source>
        <dbReference type="ARBA" id="ARBA00022771"/>
    </source>
</evidence>
<proteinExistence type="predicted"/>
<protein>
    <submittedName>
        <fullName evidence="6">Putative zinc ion binding protein</fullName>
    </submittedName>
</protein>
<organism evidence="6 7">
    <name type="scientific">Escherichia coli</name>
    <dbReference type="NCBI Taxonomy" id="562"/>
    <lineage>
        <taxon>Bacteria</taxon>
        <taxon>Pseudomonadati</taxon>
        <taxon>Pseudomonadota</taxon>
        <taxon>Gammaproteobacteria</taxon>
        <taxon>Enterobacterales</taxon>
        <taxon>Enterobacteriaceae</taxon>
        <taxon>Escherichia</taxon>
    </lineage>
</organism>
<reference evidence="6 7" key="1">
    <citation type="submission" date="2018-06" db="EMBL/GenBank/DDBJ databases">
        <authorList>
            <consortium name="Pathogen Informatics"/>
            <person name="Doyle S."/>
        </authorList>
    </citation>
    <scope>NUCLEOTIDE SEQUENCE [LARGE SCALE GENOMIC DNA]</scope>
    <source>
        <strain evidence="6 7">NCTC10418</strain>
    </source>
</reference>
<dbReference type="Pfam" id="PF01258">
    <property type="entry name" value="zf-dskA_traR"/>
    <property type="match status" value="1"/>
</dbReference>
<evidence type="ECO:0000313" key="6">
    <source>
        <dbReference type="EMBL" id="STE87394.1"/>
    </source>
</evidence>
<dbReference type="AlphaFoldDB" id="A0A376KXL6"/>
<dbReference type="PROSITE" id="PS51128">
    <property type="entry name" value="ZF_DKSA_2"/>
    <property type="match status" value="1"/>
</dbReference>
<keyword evidence="1" id="KW-0479">Metal-binding</keyword>
<dbReference type="PANTHER" id="PTHR38777:SF1">
    <property type="entry name" value="DNAK SUPPRESSOR PROTEIN"/>
    <property type="match status" value="1"/>
</dbReference>
<sequence>MLELPEFVPGLATLNCTSIDMGRSIWHPVGLTMTPSTNRSTVQLKMRFPALGVKFRAAKAWMNVKSAVPPIPQARREAIPGVRLCIHCQQEKDLQKPAYTGYNRRGSKDSQLR</sequence>
<evidence type="ECO:0000313" key="7">
    <source>
        <dbReference type="Proteomes" id="UP000255460"/>
    </source>
</evidence>
<comment type="caution">
    <text evidence="4">Lacks conserved residue(s) required for the propagation of feature annotation.</text>
</comment>
<keyword evidence="3" id="KW-0862">Zinc</keyword>
<evidence type="ECO:0000256" key="3">
    <source>
        <dbReference type="ARBA" id="ARBA00022833"/>
    </source>
</evidence>
<dbReference type="GO" id="GO:0008270">
    <property type="term" value="F:zinc ion binding"/>
    <property type="evidence" value="ECO:0007669"/>
    <property type="project" value="UniProtKB-KW"/>
</dbReference>
<gene>
    <name evidence="6" type="primary">ybiI</name>
    <name evidence="6" type="ORF">NCTC10418_05059</name>
</gene>
<dbReference type="InterPro" id="IPR000962">
    <property type="entry name" value="Znf_DskA_TraR"/>
</dbReference>
<evidence type="ECO:0000259" key="5">
    <source>
        <dbReference type="Pfam" id="PF01258"/>
    </source>
</evidence>
<dbReference type="Proteomes" id="UP000255460">
    <property type="component" value="Unassembled WGS sequence"/>
</dbReference>
<keyword evidence="2" id="KW-0863">Zinc-finger</keyword>
<evidence type="ECO:0000256" key="4">
    <source>
        <dbReference type="PROSITE-ProRule" id="PRU00510"/>
    </source>
</evidence>
<evidence type="ECO:0000256" key="1">
    <source>
        <dbReference type="ARBA" id="ARBA00022723"/>
    </source>
</evidence>
<dbReference type="GO" id="GO:1900378">
    <property type="term" value="P:positive regulation of secondary metabolite biosynthetic process"/>
    <property type="evidence" value="ECO:0007669"/>
    <property type="project" value="TreeGrafter"/>
</dbReference>
<dbReference type="EMBL" id="UFZQ01000001">
    <property type="protein sequence ID" value="STE87394.1"/>
    <property type="molecule type" value="Genomic_DNA"/>
</dbReference>